<gene>
    <name evidence="2" type="ORF">RDB_LOCUS145821</name>
</gene>
<accession>A0A8H3D1E1</accession>
<dbReference type="Gene3D" id="1.20.120.900">
    <property type="entry name" value="Pex19, mPTS binding domain"/>
    <property type="match status" value="2"/>
</dbReference>
<evidence type="ECO:0000256" key="1">
    <source>
        <dbReference type="SAM" id="MobiDB-lite"/>
    </source>
</evidence>
<comment type="caution">
    <text evidence="2">The sequence shown here is derived from an EMBL/GenBank/DDBJ whole genome shotgun (WGS) entry which is preliminary data.</text>
</comment>
<dbReference type="PANTHER" id="PTHR12774:SF2">
    <property type="entry name" value="PEROXISOMAL BIOGENESIS FACTOR 19"/>
    <property type="match status" value="1"/>
</dbReference>
<evidence type="ECO:0008006" key="4">
    <source>
        <dbReference type="Google" id="ProtNLM"/>
    </source>
</evidence>
<evidence type="ECO:0000313" key="2">
    <source>
        <dbReference type="EMBL" id="CAE6506227.1"/>
    </source>
</evidence>
<dbReference type="GO" id="GO:0045046">
    <property type="term" value="P:protein import into peroxisome membrane"/>
    <property type="evidence" value="ECO:0007669"/>
    <property type="project" value="TreeGrafter"/>
</dbReference>
<dbReference type="PANTHER" id="PTHR12774">
    <property type="entry name" value="PEROXISOMAL BIOGENESIS FACTOR 19"/>
    <property type="match status" value="1"/>
</dbReference>
<dbReference type="Pfam" id="PF04614">
    <property type="entry name" value="Pex19"/>
    <property type="match status" value="1"/>
</dbReference>
<dbReference type="GO" id="GO:0005778">
    <property type="term" value="C:peroxisomal membrane"/>
    <property type="evidence" value="ECO:0007669"/>
    <property type="project" value="TreeGrafter"/>
</dbReference>
<feature type="region of interest" description="Disordered" evidence="1">
    <location>
        <begin position="1"/>
        <end position="60"/>
    </location>
</feature>
<dbReference type="InterPro" id="IPR038322">
    <property type="entry name" value="Pex19_C_sf"/>
</dbReference>
<dbReference type="AlphaFoldDB" id="A0A8H3D1E1"/>
<organism evidence="2 3">
    <name type="scientific">Rhizoctonia solani</name>
    <dbReference type="NCBI Taxonomy" id="456999"/>
    <lineage>
        <taxon>Eukaryota</taxon>
        <taxon>Fungi</taxon>
        <taxon>Dikarya</taxon>
        <taxon>Basidiomycota</taxon>
        <taxon>Agaricomycotina</taxon>
        <taxon>Agaricomycetes</taxon>
        <taxon>Cantharellales</taxon>
        <taxon>Ceratobasidiaceae</taxon>
        <taxon>Rhizoctonia</taxon>
    </lineage>
</organism>
<feature type="region of interest" description="Disordered" evidence="1">
    <location>
        <begin position="141"/>
        <end position="161"/>
    </location>
</feature>
<sequence length="368" mass="40233">MTTPPSNAGKPAAPPPAKPEEEDLDELDDLLDQFTPAPVPAPTSTSTAKAPSTPPADAFTEDFEAALAREMEAMMRGESTESTNGDMAAAWQKLLIGDLEGTTNPQEDMDDLFKNLGVNTDGAHSEDDAFQRTIRQAMDKLKTSDDNAKASGTTNPQEDMSDLFKNLGVNTDGTQTEDDAFQRTIRQAMDKLKTSDENAKASGSTDDLAELLKQLGEGGQDEDGLQGMIEGMMGQLMSKEILYEPLVEMNDKFPAYFVDHPDLPEADVTRMNDKFPAYFVEHPDLPEADVKKYKAQQAIVKQLVDIYQKPNYSDDNPETNKEVLRLMNEMQELGSPPTEIMGEVPAGFDFNSPEGMAKMMDADGCVVA</sequence>
<dbReference type="GO" id="GO:0033328">
    <property type="term" value="F:peroxisome membrane targeting sequence binding"/>
    <property type="evidence" value="ECO:0007669"/>
    <property type="project" value="TreeGrafter"/>
</dbReference>
<protein>
    <recommendedName>
        <fullName evidence="4">Peroxisome biogenesis protein 19-1</fullName>
    </recommendedName>
</protein>
<feature type="compositionally biased region" description="Acidic residues" evidence="1">
    <location>
        <begin position="20"/>
        <end position="31"/>
    </location>
</feature>
<dbReference type="Proteomes" id="UP000663843">
    <property type="component" value="Unassembled WGS sequence"/>
</dbReference>
<evidence type="ECO:0000313" key="3">
    <source>
        <dbReference type="Proteomes" id="UP000663843"/>
    </source>
</evidence>
<dbReference type="EMBL" id="CAJMWT010005446">
    <property type="protein sequence ID" value="CAE6506227.1"/>
    <property type="molecule type" value="Genomic_DNA"/>
</dbReference>
<feature type="compositionally biased region" description="Low complexity" evidence="1">
    <location>
        <begin position="42"/>
        <end position="51"/>
    </location>
</feature>
<proteinExistence type="predicted"/>
<reference evidence="2" key="1">
    <citation type="submission" date="2021-01" db="EMBL/GenBank/DDBJ databases">
        <authorList>
            <person name="Kaushik A."/>
        </authorList>
    </citation>
    <scope>NUCLEOTIDE SEQUENCE</scope>
    <source>
        <strain evidence="2">AG2-2IIIB</strain>
    </source>
</reference>
<dbReference type="InterPro" id="IPR006708">
    <property type="entry name" value="Pex19"/>
</dbReference>
<name>A0A8H3D1E1_9AGAM</name>